<comment type="caution">
    <text evidence="5">The sequence shown here is derived from an EMBL/GenBank/DDBJ whole genome shotgun (WGS) entry which is preliminary data.</text>
</comment>
<reference evidence="5" key="1">
    <citation type="journal article" date="2020" name="mSystems">
        <title>Genome- and Community-Level Interaction Insights into Carbon Utilization and Element Cycling Functions of Hydrothermarchaeota in Hydrothermal Sediment.</title>
        <authorList>
            <person name="Zhou Z."/>
            <person name="Liu Y."/>
            <person name="Xu W."/>
            <person name="Pan J."/>
            <person name="Luo Z.H."/>
            <person name="Li M."/>
        </authorList>
    </citation>
    <scope>NUCLEOTIDE SEQUENCE [LARGE SCALE GENOMIC DNA]</scope>
    <source>
        <strain evidence="5">HyVt-346</strain>
    </source>
</reference>
<feature type="region of interest" description="Disordered" evidence="4">
    <location>
        <begin position="2190"/>
        <end position="2222"/>
    </location>
</feature>
<proteinExistence type="predicted"/>
<evidence type="ECO:0000256" key="1">
    <source>
        <dbReference type="ARBA" id="ARBA00004613"/>
    </source>
</evidence>
<comment type="subcellular location">
    <subcellularLocation>
        <location evidence="1">Secreted</location>
    </subcellularLocation>
</comment>
<evidence type="ECO:0008006" key="6">
    <source>
        <dbReference type="Google" id="ProtNLM"/>
    </source>
</evidence>
<protein>
    <recommendedName>
        <fullName evidence="6">Insecticide toxin TcdB middle/N-terminal domain-containing protein</fullName>
    </recommendedName>
</protein>
<dbReference type="GO" id="GO:0005576">
    <property type="term" value="C:extracellular region"/>
    <property type="evidence" value="ECO:0007669"/>
    <property type="project" value="UniProtKB-SubCell"/>
</dbReference>
<dbReference type="InterPro" id="IPR003284">
    <property type="entry name" value="Sal_SpvB"/>
</dbReference>
<evidence type="ECO:0000256" key="2">
    <source>
        <dbReference type="ARBA" id="ARBA00022525"/>
    </source>
</evidence>
<feature type="compositionally biased region" description="Basic and acidic residues" evidence="4">
    <location>
        <begin position="2211"/>
        <end position="2222"/>
    </location>
</feature>
<dbReference type="Proteomes" id="UP000886188">
    <property type="component" value="Unassembled WGS sequence"/>
</dbReference>
<dbReference type="Gene3D" id="2.180.10.10">
    <property type="entry name" value="RHS repeat-associated core"/>
    <property type="match status" value="2"/>
</dbReference>
<evidence type="ECO:0000256" key="3">
    <source>
        <dbReference type="ARBA" id="ARBA00023026"/>
    </source>
</evidence>
<dbReference type="SUPFAM" id="SSF69318">
    <property type="entry name" value="Integrin alpha N-terminal domain"/>
    <property type="match status" value="1"/>
</dbReference>
<evidence type="ECO:0000313" key="5">
    <source>
        <dbReference type="EMBL" id="HEA16925.1"/>
    </source>
</evidence>
<sequence>MFLLIYCFYLGRENLLKSNNKVLSRLIISLIFLFSNASFSAISILPVPNNVSVTENQGIIYITWKYDFDPGDSIYPPVDPSPLPFSLSAAESSQNSVSTLADCGLLCGATSITLTPISGSSNSNVKFEIQKSIPNSSFFTTLEAQWSSYTYKYPYQGDGPFKFRIRAVEVDFSTGKNVYSRYVETPSLSRLNQVTISPNGGVIEPLNRISLSSIGGTVKYKLVSLNEACTDGNWATYNSSLLLSSPKRVCAKATKPGQIDSQISFADFQVKLNSPTLYPETASLGSESLITLVSPQSTTLKYKLIPQTQSCTNSDWENYSSGFSISSDIRVCAKASKAGWVDSNIVHRDYNFYESSAFSEITSNQPSDGAFIEALEPTTSNIGTIKGQAGVSGGAATYHIPIELPPGRAGMQPDVSLNYSSRNGNGIAGVGWSLSAGSSITRCAATYAQDNFTQNPQYNSNDRLCLDGQRLVVESGTYGSSGAEYRTEIDSFVRVTQSGYLNGTSTWFKAEYKNGRVAYFGKTAESRLVHGGKSAAYSWLIEYQHDATAKNYIHYEYEEFGVGEKLLTDIYYTGASSDTRGNRYVSFSYINRSDRRTNYLAKGTFSSTKTLNEISTFYGNELVWRYGLSYQNSLSNQRSLLRDITQCNLFACLPKTEFSWLESQPQYSFEPLEFQSGNNTVEMLTQPYISKIIPRGDGNGDGVRDWPSVDINSDGSPEQLGLSANAEGEIINDQSDTLGYCFSPIGASGVRCLEGDFNLDGRSDAFSLSGGWGSNGLFKIKYAGSSSWINTEISRTHYSDEPLAIDDFNGDGWPDIVVRQVDDGVKWRAKITIFFNTKNTSRPFTTANSQVLIADAVAGGNRGTVNYVDIQSLGDLDGNGTSDFILYQNSGLVPDIAIPDKVLFISPNNGGVSTITEYQFSGYLDVTSSNSVGEANLFHDVNGDGLLDWLAVDVDMTLAVRMNTGGDFDPVWQGLAVKLPMYQVGYLASINEPETIYLPNLNFTFSMDYDGDGKQELLFAKDVVASACSQVENWRYSGGRQILATDWFCDNRLWSLIQGRYDAFNIRSVNGKELDVSARRYEAIYFDESNAGNITASIKATDIIASAGQKAAIDATGDGLVDVVTTFDCQRPNCKWNLETSSLSNGVKTDSSIENKPYINRNLGSFQGATKNAQGLYNYAAVDVMSAVSNGVGHLSDWQYKPLASDSFNDENGEFYSVTNHNSTTPYFNFSSSMLSVASFTQSNGIGGTREKQYKYRDAMYNAQGRGFMGFKSIIEEDVSRGLITQSDFKQVFPYQGKLTRQATFTRDDYVTRGDGLLGSAASESMALSYSNTEWRDNVNHSIAGVYSVYPRTTTQVTRDLSTKTELTRTNKNITGIDEYGNVTASSTQVADDWGTYPTSEVRVYESSESNWWLNKLISKTTTKASITNRHSSDPFTNAELDKTTSLTTAYSNYHTSRQPQTVLISSQLAGSSSGYGSTVLTSHNAYGLPLSVSQTTKVRNSSGSWVDQTRTTSTTYSKNGTSEAADGYFPYKQTNAKGHISYTNVNPATGQVTQTRQQLSGSNYQITNYGYDDYNRPYSVQTAGMPIQYTAVQVADEQAPTHAVLQVLQSAAGQPTQKTYQDKLGRTLRTAVEGFNGDWVFSDVIYNSVGDKIFESVPYKEYATRYGSTYAYDTLGRAIEKVTAQHCGDMTTDYDYAGLTTNITVNEDCYGITLAMSRTYNSLKQLMQTVDANNGVTRYSYNNQGLPIIIQDANGNNIVAKYNALGQKTQVNDPNQGITNFQYNGFGELQYESRAGNKAVSYVTDVLGRVTRRTATGENTLTYTYDGATYGLGQLNQATGNDVTKTYTYDNRGRPSSQTIAGSGKSYTTTTFYDSHYGRVKGLRYPNNLTLEYIYNDAGYQTQVKNAANGYVYKAITEHDAFGNITQGTLGNGLIENTAYSTKNGQMTLKTIAKNNSNIMSVDYSAYDGFGNLKAVDITTGSIGNQHSFSESYDYDALHRLESNAVNGITTIDYSYDAVGNLLSKSDYASQYDYENGTTGGPNAVKRIYRSGSWKTFAYDARGNMTQGDGLTSATYNAMDKPTQIKKDGKTLNFTYGPQHMRFKQVNGSVSIYYSDKLYEEEINGSKTTWRAYIDDIAVISQTTNEGATIRYTHRDRLGSARVFTDHNGQVEAERNFDPFGKPRLATGGLKPVGNAKLGDKTTAKTNRGFTDHEHLDNVEL</sequence>
<feature type="non-terminal residue" evidence="5">
    <location>
        <position position="2222"/>
    </location>
</feature>
<dbReference type="Pfam" id="PF03534">
    <property type="entry name" value="SpvB"/>
    <property type="match status" value="1"/>
</dbReference>
<dbReference type="GO" id="GO:0005737">
    <property type="term" value="C:cytoplasm"/>
    <property type="evidence" value="ECO:0007669"/>
    <property type="project" value="InterPro"/>
</dbReference>
<dbReference type="InterPro" id="IPR050708">
    <property type="entry name" value="T6SS_VgrG/RHS"/>
</dbReference>
<keyword evidence="3" id="KW-0843">Virulence</keyword>
<accession>A0A7V1GEI3</accession>
<keyword evidence="2" id="KW-0964">Secreted</keyword>
<dbReference type="EMBL" id="DRGM01000117">
    <property type="protein sequence ID" value="HEA16925.1"/>
    <property type="molecule type" value="Genomic_DNA"/>
</dbReference>
<evidence type="ECO:0000256" key="4">
    <source>
        <dbReference type="SAM" id="MobiDB-lite"/>
    </source>
</evidence>
<dbReference type="PANTHER" id="PTHR32305">
    <property type="match status" value="1"/>
</dbReference>
<gene>
    <name evidence="5" type="ORF">ENH88_10880</name>
</gene>
<dbReference type="InterPro" id="IPR028994">
    <property type="entry name" value="Integrin_alpha_N"/>
</dbReference>
<dbReference type="PANTHER" id="PTHR32305:SF15">
    <property type="entry name" value="PROTEIN RHSA-RELATED"/>
    <property type="match status" value="1"/>
</dbReference>
<organism evidence="5">
    <name type="scientific">Pseudoalteromonas prydzensis</name>
    <dbReference type="NCBI Taxonomy" id="182141"/>
    <lineage>
        <taxon>Bacteria</taxon>
        <taxon>Pseudomonadati</taxon>
        <taxon>Pseudomonadota</taxon>
        <taxon>Gammaproteobacteria</taxon>
        <taxon>Alteromonadales</taxon>
        <taxon>Pseudoalteromonadaceae</taxon>
        <taxon>Pseudoalteromonas</taxon>
    </lineage>
</organism>
<name>A0A7V1GEI3_9GAMM</name>